<dbReference type="InterPro" id="IPR011856">
    <property type="entry name" value="tRNA_endonuc-like_dom_sf"/>
</dbReference>
<dbReference type="AlphaFoldDB" id="A0A6J4CZV2"/>
<evidence type="ECO:0000313" key="3">
    <source>
        <dbReference type="EMBL" id="BCD46676.1"/>
    </source>
</evidence>
<dbReference type="GeneID" id="56928737"/>
<evidence type="ECO:0008006" key="7">
    <source>
        <dbReference type="Google" id="ProtNLM"/>
    </source>
</evidence>
<evidence type="ECO:0000259" key="1">
    <source>
        <dbReference type="Pfam" id="PF04851"/>
    </source>
</evidence>
<evidence type="ECO:0000313" key="5">
    <source>
        <dbReference type="Proteomes" id="UP000317935"/>
    </source>
</evidence>
<proteinExistence type="predicted"/>
<dbReference type="InterPro" id="IPR006935">
    <property type="entry name" value="Helicase/UvrB_N"/>
</dbReference>
<reference evidence="3 6" key="2">
    <citation type="submission" date="2020-04" db="EMBL/GenBank/DDBJ databases">
        <title>Genomic analysis of gastric non-Helicobacter pylori Helicobacters isolated in Japan.</title>
        <authorList>
            <person name="Suzuki M."/>
            <person name="Rimbara E."/>
        </authorList>
    </citation>
    <scope>NUCLEOTIDE SEQUENCE [LARGE SCALE GENOMIC DNA]</scope>
    <source>
        <strain evidence="3 6">NHP19-0020</strain>
    </source>
</reference>
<dbReference type="Pfam" id="PF04851">
    <property type="entry name" value="ResIII"/>
    <property type="match status" value="1"/>
</dbReference>
<dbReference type="GO" id="GO:0003677">
    <property type="term" value="F:DNA binding"/>
    <property type="evidence" value="ECO:0007669"/>
    <property type="project" value="InterPro"/>
</dbReference>
<dbReference type="SUPFAM" id="SSF52980">
    <property type="entry name" value="Restriction endonuclease-like"/>
    <property type="match status" value="1"/>
</dbReference>
<reference evidence="4 5" key="1">
    <citation type="submission" date="2019-06" db="EMBL/GenBank/DDBJ databases">
        <title>Complete genome sequence of Helicobacter suis SNTW101c.</title>
        <authorList>
            <person name="Rimbara E."/>
            <person name="Suzuki M."/>
            <person name="Matsui H."/>
            <person name="Nakamura M."/>
            <person name="Mori S."/>
            <person name="Shibayama K."/>
        </authorList>
    </citation>
    <scope>NUCLEOTIDE SEQUENCE [LARGE SCALE GENOMIC DNA]</scope>
    <source>
        <strain evidence="4 5">SNTW101c</strain>
    </source>
</reference>
<dbReference type="Pfam" id="PF13156">
    <property type="entry name" value="Mrr_cat_2"/>
    <property type="match status" value="1"/>
</dbReference>
<dbReference type="Proteomes" id="UP000317935">
    <property type="component" value="Chromosome"/>
</dbReference>
<dbReference type="Gene3D" id="3.40.1350.10">
    <property type="match status" value="1"/>
</dbReference>
<evidence type="ECO:0000259" key="2">
    <source>
        <dbReference type="Pfam" id="PF13156"/>
    </source>
</evidence>
<gene>
    <name evidence="3" type="ORF">NHP190020_17150</name>
    <name evidence="4" type="ORF">SNTW_16540</name>
</gene>
<dbReference type="Gene3D" id="3.40.50.300">
    <property type="entry name" value="P-loop containing nucleotide triphosphate hydrolases"/>
    <property type="match status" value="1"/>
</dbReference>
<dbReference type="Proteomes" id="UP000509742">
    <property type="component" value="Chromosome"/>
</dbReference>
<evidence type="ECO:0000313" key="6">
    <source>
        <dbReference type="Proteomes" id="UP000509742"/>
    </source>
</evidence>
<dbReference type="InterPro" id="IPR027417">
    <property type="entry name" value="P-loop_NTPase"/>
</dbReference>
<sequence length="214" mass="24233">MTFEEFQESFIQDKSPQIRGSFFEVLSKHMLEKTDTENAFEKVDLWGDFSYKDGSDHGIDLVITKKDNSFVAVQCKYYKNQVDLLEAKRFTALLQSGLSNGIKFSEGVFIALNGVKNEKTKKHFDTITDNNSLPIRIISQDDFLAANIDWAKLAERKEISITEKSPKPHQEEAISKALAYFKEHDRGQMIMACGTGKTYTSLKIMEAMINPGVG</sequence>
<dbReference type="EMBL" id="AP019774">
    <property type="protein sequence ID" value="BCD71009.1"/>
    <property type="molecule type" value="Genomic_DNA"/>
</dbReference>
<evidence type="ECO:0000313" key="4">
    <source>
        <dbReference type="EMBL" id="BCD71009.1"/>
    </source>
</evidence>
<organism evidence="4 5">
    <name type="scientific">Helicobacter suis</name>
    <dbReference type="NCBI Taxonomy" id="104628"/>
    <lineage>
        <taxon>Bacteria</taxon>
        <taxon>Pseudomonadati</taxon>
        <taxon>Campylobacterota</taxon>
        <taxon>Epsilonproteobacteria</taxon>
        <taxon>Campylobacterales</taxon>
        <taxon>Helicobacteraceae</taxon>
        <taxon>Helicobacter</taxon>
    </lineage>
</organism>
<keyword evidence="6" id="KW-1185">Reference proteome</keyword>
<dbReference type="EMBL" id="AP023036">
    <property type="protein sequence ID" value="BCD46676.1"/>
    <property type="molecule type" value="Genomic_DNA"/>
</dbReference>
<name>A0A6J4CZV2_9HELI</name>
<dbReference type="RefSeq" id="WP_006564347.1">
    <property type="nucleotide sequence ID" value="NZ_AP019774.1"/>
</dbReference>
<dbReference type="OrthoDB" id="9804086at2"/>
<feature type="domain" description="Helicase/UvrB N-terminal" evidence="1">
    <location>
        <begin position="164"/>
        <end position="209"/>
    </location>
</feature>
<feature type="domain" description="Mrr-like" evidence="2">
    <location>
        <begin position="37"/>
        <end position="158"/>
    </location>
</feature>
<protein>
    <recommendedName>
        <fullName evidence="7">Helicase/UvrB N-terminal domain-containing protein</fullName>
    </recommendedName>
</protein>
<dbReference type="GO" id="GO:0016787">
    <property type="term" value="F:hydrolase activity"/>
    <property type="evidence" value="ECO:0007669"/>
    <property type="project" value="InterPro"/>
</dbReference>
<accession>A0A6J4CZV2</accession>
<dbReference type="InterPro" id="IPR039442">
    <property type="entry name" value="Mrr-like_dom"/>
</dbReference>
<dbReference type="InterPro" id="IPR011335">
    <property type="entry name" value="Restrct_endonuc-II-like"/>
</dbReference>
<dbReference type="SUPFAM" id="SSF52540">
    <property type="entry name" value="P-loop containing nucleoside triphosphate hydrolases"/>
    <property type="match status" value="1"/>
</dbReference>
<dbReference type="GO" id="GO:0005524">
    <property type="term" value="F:ATP binding"/>
    <property type="evidence" value="ECO:0007669"/>
    <property type="project" value="InterPro"/>
</dbReference>